<proteinExistence type="predicted"/>
<dbReference type="EMBL" id="DF836305">
    <property type="protein sequence ID" value="GAN02058.1"/>
    <property type="molecule type" value="Genomic_DNA"/>
</dbReference>
<dbReference type="Pfam" id="PF14966">
    <property type="entry name" value="DNA_repr_REX1B"/>
    <property type="match status" value="1"/>
</dbReference>
<evidence type="ECO:0000313" key="1">
    <source>
        <dbReference type="EMBL" id="GAN02058.1"/>
    </source>
</evidence>
<dbReference type="OrthoDB" id="434723at2759"/>
<dbReference type="Proteomes" id="UP000053815">
    <property type="component" value="Unassembled WGS sequence"/>
</dbReference>
<gene>
    <name evidence="1" type="ORF">MAM1_0016c01497</name>
</gene>
<dbReference type="PANTHER" id="PTHR28309:SF1">
    <property type="entry name" value="REQUIRED FOR EXCISION 1-B DOMAIN-CONTAINING PROTEIN"/>
    <property type="match status" value="1"/>
</dbReference>
<dbReference type="InterPro" id="IPR039491">
    <property type="entry name" value="REX1-B"/>
</dbReference>
<dbReference type="AlphaFoldDB" id="A0A0C9MJJ7"/>
<dbReference type="PANTHER" id="PTHR28309">
    <property type="entry name" value="REQUIRED FOR EXCISION 1-B DOMAIN-CONTAINING PROTEIN"/>
    <property type="match status" value="1"/>
</dbReference>
<name>A0A0C9MJJ7_9FUNG</name>
<sequence length="157" mass="18157">MVEAKNEILAKNEALSKQLQKLLKAQDTRSELYREFDIAFKDYLSGKCPAEQYHSVCKIVTEGFQDVSQEIQDVEKNVNESDKVIGGMIRQLQNVEKERLEKTAKLQILTIQAKESDKDFDETIKQQQESVKEVTDKVYEVWDELREEMHGVASLIC</sequence>
<evidence type="ECO:0000313" key="2">
    <source>
        <dbReference type="Proteomes" id="UP000053815"/>
    </source>
</evidence>
<reference evidence="1" key="1">
    <citation type="submission" date="2014-09" db="EMBL/GenBank/DDBJ databases">
        <title>Draft genome sequence of an oleaginous Mucoromycotina fungus Mucor ambiguus NBRC6742.</title>
        <authorList>
            <person name="Takeda I."/>
            <person name="Yamane N."/>
            <person name="Morita T."/>
            <person name="Tamano K."/>
            <person name="Machida M."/>
            <person name="Baker S."/>
            <person name="Koike H."/>
        </authorList>
    </citation>
    <scope>NUCLEOTIDE SEQUENCE</scope>
    <source>
        <strain evidence="1">NBRC 6742</strain>
    </source>
</reference>
<protein>
    <submittedName>
        <fullName evidence="1">Uncharacterized protein</fullName>
    </submittedName>
</protein>
<keyword evidence="2" id="KW-1185">Reference proteome</keyword>
<accession>A0A0C9MJJ7</accession>
<organism evidence="1">
    <name type="scientific">Mucor ambiguus</name>
    <dbReference type="NCBI Taxonomy" id="91626"/>
    <lineage>
        <taxon>Eukaryota</taxon>
        <taxon>Fungi</taxon>
        <taxon>Fungi incertae sedis</taxon>
        <taxon>Mucoromycota</taxon>
        <taxon>Mucoromycotina</taxon>
        <taxon>Mucoromycetes</taxon>
        <taxon>Mucorales</taxon>
        <taxon>Mucorineae</taxon>
        <taxon>Mucoraceae</taxon>
        <taxon>Mucor</taxon>
    </lineage>
</organism>